<keyword evidence="2" id="KW-1185">Reference proteome</keyword>
<protein>
    <submittedName>
        <fullName evidence="1">Uncharacterized protein</fullName>
    </submittedName>
</protein>
<sequence>MPAYAEESSQRQVLLTWHASCLASGCSSIGSNAFTAMADCKYAVVYIQVTANVRPPRYTLAIRRQARGDESIAQASRYVMSVPLQRKVCDSC</sequence>
<accession>A0A5C3MPK1</accession>
<evidence type="ECO:0000313" key="1">
    <source>
        <dbReference type="EMBL" id="TFK46807.1"/>
    </source>
</evidence>
<proteinExistence type="predicted"/>
<reference evidence="1 2" key="1">
    <citation type="journal article" date="2019" name="Nat. Ecol. Evol.">
        <title>Megaphylogeny resolves global patterns of mushroom evolution.</title>
        <authorList>
            <person name="Varga T."/>
            <person name="Krizsan K."/>
            <person name="Foldi C."/>
            <person name="Dima B."/>
            <person name="Sanchez-Garcia M."/>
            <person name="Sanchez-Ramirez S."/>
            <person name="Szollosi G.J."/>
            <person name="Szarkandi J.G."/>
            <person name="Papp V."/>
            <person name="Albert L."/>
            <person name="Andreopoulos W."/>
            <person name="Angelini C."/>
            <person name="Antonin V."/>
            <person name="Barry K.W."/>
            <person name="Bougher N.L."/>
            <person name="Buchanan P."/>
            <person name="Buyck B."/>
            <person name="Bense V."/>
            <person name="Catcheside P."/>
            <person name="Chovatia M."/>
            <person name="Cooper J."/>
            <person name="Damon W."/>
            <person name="Desjardin D."/>
            <person name="Finy P."/>
            <person name="Geml J."/>
            <person name="Haridas S."/>
            <person name="Hughes K."/>
            <person name="Justo A."/>
            <person name="Karasinski D."/>
            <person name="Kautmanova I."/>
            <person name="Kiss B."/>
            <person name="Kocsube S."/>
            <person name="Kotiranta H."/>
            <person name="LaButti K.M."/>
            <person name="Lechner B.E."/>
            <person name="Liimatainen K."/>
            <person name="Lipzen A."/>
            <person name="Lukacs Z."/>
            <person name="Mihaltcheva S."/>
            <person name="Morgado L.N."/>
            <person name="Niskanen T."/>
            <person name="Noordeloos M.E."/>
            <person name="Ohm R.A."/>
            <person name="Ortiz-Santana B."/>
            <person name="Ovrebo C."/>
            <person name="Racz N."/>
            <person name="Riley R."/>
            <person name="Savchenko A."/>
            <person name="Shiryaev A."/>
            <person name="Soop K."/>
            <person name="Spirin V."/>
            <person name="Szebenyi C."/>
            <person name="Tomsovsky M."/>
            <person name="Tulloss R.E."/>
            <person name="Uehling J."/>
            <person name="Grigoriev I.V."/>
            <person name="Vagvolgyi C."/>
            <person name="Papp T."/>
            <person name="Martin F.M."/>
            <person name="Miettinen O."/>
            <person name="Hibbett D.S."/>
            <person name="Nagy L.G."/>
        </authorList>
    </citation>
    <scope>NUCLEOTIDE SEQUENCE [LARGE SCALE GENOMIC DNA]</scope>
    <source>
        <strain evidence="1 2">OMC1185</strain>
    </source>
</reference>
<gene>
    <name evidence="1" type="ORF">OE88DRAFT_1667054</name>
</gene>
<dbReference type="Proteomes" id="UP000305948">
    <property type="component" value="Unassembled WGS sequence"/>
</dbReference>
<dbReference type="AlphaFoldDB" id="A0A5C3MPK1"/>
<organism evidence="1 2">
    <name type="scientific">Heliocybe sulcata</name>
    <dbReference type="NCBI Taxonomy" id="5364"/>
    <lineage>
        <taxon>Eukaryota</taxon>
        <taxon>Fungi</taxon>
        <taxon>Dikarya</taxon>
        <taxon>Basidiomycota</taxon>
        <taxon>Agaricomycotina</taxon>
        <taxon>Agaricomycetes</taxon>
        <taxon>Gloeophyllales</taxon>
        <taxon>Gloeophyllaceae</taxon>
        <taxon>Heliocybe</taxon>
    </lineage>
</organism>
<dbReference type="EMBL" id="ML213527">
    <property type="protein sequence ID" value="TFK46807.1"/>
    <property type="molecule type" value="Genomic_DNA"/>
</dbReference>
<name>A0A5C3MPK1_9AGAM</name>
<evidence type="ECO:0000313" key="2">
    <source>
        <dbReference type="Proteomes" id="UP000305948"/>
    </source>
</evidence>